<evidence type="ECO:0000256" key="5">
    <source>
        <dbReference type="ARBA" id="ARBA00022475"/>
    </source>
</evidence>
<dbReference type="GO" id="GO:0015031">
    <property type="term" value="P:protein transport"/>
    <property type="evidence" value="ECO:0007669"/>
    <property type="project" value="UniProtKB-KW"/>
</dbReference>
<evidence type="ECO:0000256" key="3">
    <source>
        <dbReference type="ARBA" id="ARBA00020392"/>
    </source>
</evidence>
<feature type="coiled-coil region" evidence="11">
    <location>
        <begin position="82"/>
        <end position="116"/>
    </location>
</feature>
<sequence length="154" mass="17987">MNSILPRHKLTMAFKFQNILNHRKTILDKKYTELSEVQKRVALINLAIFDVQKSLESFKKSYSAQVAGISDIYGYNTLETGYKSLQYKLNELLAEQESAERELEIKKKSVIEAKIEYEKINKLREKHLAIDKINELKREEAVTSDFASNRFINQ</sequence>
<keyword evidence="6" id="KW-0145">Chemotaxis</keyword>
<protein>
    <recommendedName>
        <fullName evidence="3">Flagellar FliJ protein</fullName>
    </recommendedName>
</protein>
<dbReference type="GO" id="GO:0044781">
    <property type="term" value="P:bacterial-type flagellum organization"/>
    <property type="evidence" value="ECO:0007669"/>
    <property type="project" value="UniProtKB-KW"/>
</dbReference>
<evidence type="ECO:0000256" key="9">
    <source>
        <dbReference type="ARBA" id="ARBA00023136"/>
    </source>
</evidence>
<dbReference type="EMBL" id="SHMQ01000025">
    <property type="protein sequence ID" value="RZV38043.1"/>
    <property type="molecule type" value="Genomic_DNA"/>
</dbReference>
<keyword evidence="10" id="KW-1006">Bacterial flagellum protein export</keyword>
<evidence type="ECO:0000256" key="7">
    <source>
        <dbReference type="ARBA" id="ARBA00022795"/>
    </source>
</evidence>
<dbReference type="GO" id="GO:0009288">
    <property type="term" value="C:bacterial-type flagellum"/>
    <property type="evidence" value="ECO:0007669"/>
    <property type="project" value="InterPro"/>
</dbReference>
<comment type="similarity">
    <text evidence="2">Belongs to the FliJ family.</text>
</comment>
<keyword evidence="8" id="KW-0653">Protein transport</keyword>
<evidence type="ECO:0000256" key="6">
    <source>
        <dbReference type="ARBA" id="ARBA00022500"/>
    </source>
</evidence>
<dbReference type="Gene3D" id="1.10.287.1700">
    <property type="match status" value="1"/>
</dbReference>
<evidence type="ECO:0000256" key="8">
    <source>
        <dbReference type="ARBA" id="ARBA00022927"/>
    </source>
</evidence>
<dbReference type="GO" id="GO:0071973">
    <property type="term" value="P:bacterial-type flagellum-dependent cell motility"/>
    <property type="evidence" value="ECO:0007669"/>
    <property type="project" value="InterPro"/>
</dbReference>
<evidence type="ECO:0000256" key="4">
    <source>
        <dbReference type="ARBA" id="ARBA00022448"/>
    </source>
</evidence>
<name>A0A520XA17_9DELT</name>
<evidence type="ECO:0000313" key="13">
    <source>
        <dbReference type="Proteomes" id="UP000322454"/>
    </source>
</evidence>
<keyword evidence="11" id="KW-0175">Coiled coil</keyword>
<dbReference type="GO" id="GO:0006935">
    <property type="term" value="P:chemotaxis"/>
    <property type="evidence" value="ECO:0007669"/>
    <property type="project" value="UniProtKB-KW"/>
</dbReference>
<evidence type="ECO:0000256" key="10">
    <source>
        <dbReference type="ARBA" id="ARBA00023225"/>
    </source>
</evidence>
<dbReference type="GO" id="GO:0005886">
    <property type="term" value="C:plasma membrane"/>
    <property type="evidence" value="ECO:0007669"/>
    <property type="project" value="UniProtKB-SubCell"/>
</dbReference>
<dbReference type="Proteomes" id="UP000322454">
    <property type="component" value="Unassembled WGS sequence"/>
</dbReference>
<comment type="subcellular location">
    <subcellularLocation>
        <location evidence="1">Cell membrane</location>
        <topology evidence="1">Peripheral membrane protein</topology>
        <orientation evidence="1">Cytoplasmic side</orientation>
    </subcellularLocation>
</comment>
<comment type="caution">
    <text evidence="12">The sequence shown here is derived from an EMBL/GenBank/DDBJ whole genome shotgun (WGS) entry which is preliminary data.</text>
</comment>
<evidence type="ECO:0000256" key="11">
    <source>
        <dbReference type="SAM" id="Coils"/>
    </source>
</evidence>
<keyword evidence="7" id="KW-1005">Bacterial flagellum biogenesis</keyword>
<accession>A0A520XA17</accession>
<organism evidence="12 13">
    <name type="scientific">Candidatus Acidulodesulfobacterium acidiphilum</name>
    <dbReference type="NCBI Taxonomy" id="2597224"/>
    <lineage>
        <taxon>Bacteria</taxon>
        <taxon>Deltaproteobacteria</taxon>
        <taxon>Candidatus Acidulodesulfobacterales</taxon>
        <taxon>Candidatus Acidulodesulfobacterium</taxon>
    </lineage>
</organism>
<dbReference type="Pfam" id="PF02050">
    <property type="entry name" value="FliJ"/>
    <property type="match status" value="1"/>
</dbReference>
<keyword evidence="9" id="KW-0472">Membrane</keyword>
<reference evidence="12 13" key="1">
    <citation type="submission" date="2019-01" db="EMBL/GenBank/DDBJ databases">
        <title>Insights into ecological role of a new deltaproteobacterial order Candidatus Sinidesulfobacterales (Sva0485) by metagenomics and metatranscriptomics.</title>
        <authorList>
            <person name="Tan S."/>
            <person name="Liu J."/>
            <person name="Fang Y."/>
            <person name="Hedlund B."/>
            <person name="Lian Z.-H."/>
            <person name="Huang L.-Y."/>
            <person name="Li J.-T."/>
            <person name="Huang L.-N."/>
            <person name="Li W.-J."/>
            <person name="Jiang H.-C."/>
            <person name="Dong H.-L."/>
            <person name="Shu W.-S."/>
        </authorList>
    </citation>
    <scope>NUCLEOTIDE SEQUENCE [LARGE SCALE GENOMIC DNA]</scope>
    <source>
        <strain evidence="12">AP4</strain>
    </source>
</reference>
<keyword evidence="4" id="KW-0813">Transport</keyword>
<evidence type="ECO:0000256" key="2">
    <source>
        <dbReference type="ARBA" id="ARBA00010004"/>
    </source>
</evidence>
<dbReference type="AlphaFoldDB" id="A0A520XA17"/>
<proteinExistence type="inferred from homology"/>
<dbReference type="InterPro" id="IPR053716">
    <property type="entry name" value="Flag_assembly_chemotaxis_eff"/>
</dbReference>
<evidence type="ECO:0000256" key="1">
    <source>
        <dbReference type="ARBA" id="ARBA00004413"/>
    </source>
</evidence>
<dbReference type="InterPro" id="IPR012823">
    <property type="entry name" value="Flagell_FliJ"/>
</dbReference>
<gene>
    <name evidence="12" type="ORF">EVJ48_07955</name>
</gene>
<evidence type="ECO:0000313" key="12">
    <source>
        <dbReference type="EMBL" id="RZV38043.1"/>
    </source>
</evidence>
<keyword evidence="5" id="KW-1003">Cell membrane</keyword>